<dbReference type="AlphaFoldDB" id="A7LGL7"/>
<geneLocation type="plasmid" evidence="1">
    <name>pBM309</name>
</geneLocation>
<evidence type="ECO:0000313" key="1">
    <source>
        <dbReference type="EMBL" id="ABS44972.1"/>
    </source>
</evidence>
<sequence>MSTQNSSKLRLKMAEELITKFEGHIYKSLSKTKPEEREDLAQEIRLKIVEKVFNSNFNEAPGFFDVLLNDDYY</sequence>
<protein>
    <submittedName>
        <fullName evidence="1">p73</fullName>
    </submittedName>
</protein>
<dbReference type="RefSeq" id="WP_032492037.1">
    <property type="nucleotide sequence ID" value="NZ_JAGGNN010000039.1"/>
</dbReference>
<name>A7LGL7_PRIMG</name>
<dbReference type="EMBL" id="EU014074">
    <property type="protein sequence ID" value="ABS44972.1"/>
    <property type="molecule type" value="Genomic_DNA"/>
</dbReference>
<organism evidence="1">
    <name type="scientific">Priestia megaterium</name>
    <name type="common">Bacillus megaterium</name>
    <dbReference type="NCBI Taxonomy" id="1404"/>
    <lineage>
        <taxon>Bacteria</taxon>
        <taxon>Bacillati</taxon>
        <taxon>Bacillota</taxon>
        <taxon>Bacilli</taxon>
        <taxon>Bacillales</taxon>
        <taxon>Bacillaceae</taxon>
        <taxon>Priestia</taxon>
    </lineage>
</organism>
<reference evidence="1" key="1">
    <citation type="journal article" date="2008" name="J. Bacteriol.">
        <title>Cloning and characterization of the DNA region responsible for Megacin A-216 production in Bacillus megaterium 216.</title>
        <authorList>
            <person name="Kiss A."/>
            <person name="Baliko G."/>
            <person name="Csorba A."/>
            <person name="Chuluunbaatar T."/>
            <person name="Medzihradszky K.F."/>
            <person name="Alfoldi L."/>
        </authorList>
    </citation>
    <scope>NUCLEOTIDE SEQUENCE</scope>
    <source>
        <strain evidence="1">216</strain>
        <plasmid evidence="1">pBM309</plasmid>
    </source>
</reference>
<keyword evidence="1" id="KW-0614">Plasmid</keyword>
<proteinExistence type="predicted"/>
<accession>A7LGL7</accession>